<accession>A0A9W6N7Q5</accession>
<feature type="signal peptide" evidence="1">
    <location>
        <begin position="1"/>
        <end position="30"/>
    </location>
</feature>
<evidence type="ECO:0000313" key="3">
    <source>
        <dbReference type="Proteomes" id="UP001143309"/>
    </source>
</evidence>
<comment type="caution">
    <text evidence="2">The sequence shown here is derived from an EMBL/GenBank/DDBJ whole genome shotgun (WGS) entry which is preliminary data.</text>
</comment>
<gene>
    <name evidence="2" type="ORF">GCM10008174_32300</name>
</gene>
<reference evidence="2" key="2">
    <citation type="submission" date="2023-01" db="EMBL/GenBank/DDBJ databases">
        <authorList>
            <person name="Sun Q."/>
            <person name="Evtushenko L."/>
        </authorList>
    </citation>
    <scope>NUCLEOTIDE SEQUENCE</scope>
    <source>
        <strain evidence="2">VKM B-2748</strain>
    </source>
</reference>
<dbReference type="AlphaFoldDB" id="A0A9W6N7Q5"/>
<organism evidence="2 3">
    <name type="scientific">Methylopila turkensis</name>
    <dbReference type="NCBI Taxonomy" id="1437816"/>
    <lineage>
        <taxon>Bacteria</taxon>
        <taxon>Pseudomonadati</taxon>
        <taxon>Pseudomonadota</taxon>
        <taxon>Alphaproteobacteria</taxon>
        <taxon>Hyphomicrobiales</taxon>
        <taxon>Methylopilaceae</taxon>
        <taxon>Methylopila</taxon>
    </lineage>
</organism>
<keyword evidence="3" id="KW-1185">Reference proteome</keyword>
<evidence type="ECO:0000313" key="2">
    <source>
        <dbReference type="EMBL" id="GLK81489.1"/>
    </source>
</evidence>
<evidence type="ECO:0000256" key="1">
    <source>
        <dbReference type="SAM" id="SignalP"/>
    </source>
</evidence>
<name>A0A9W6N7Q5_9HYPH</name>
<proteinExistence type="predicted"/>
<protein>
    <recommendedName>
        <fullName evidence="4">DUF1795 domain-containing protein</fullName>
    </recommendedName>
</protein>
<feature type="chain" id="PRO_5040912564" description="DUF1795 domain-containing protein" evidence="1">
    <location>
        <begin position="31"/>
        <end position="188"/>
    </location>
</feature>
<sequence>MIPIMTESSSLARGLAAAAALLLAAGAASAQGVPDIIGPNGSFRLLPDGASWEKFQTVRQIGVKCVDKACGGERVFCTIQTRADEKARPGVTLPDETAKAFGDGVLANAPKEFKTDYVAPFTPRRFGPNAGHWAELKAEGAPGNLRFGLFLVAAKGYDVAFNCVTPSESWAAHQPKIEALLASVHITQ</sequence>
<dbReference type="EMBL" id="BSFL01000003">
    <property type="protein sequence ID" value="GLK81489.1"/>
    <property type="molecule type" value="Genomic_DNA"/>
</dbReference>
<dbReference type="Proteomes" id="UP001143309">
    <property type="component" value="Unassembled WGS sequence"/>
</dbReference>
<reference evidence="2" key="1">
    <citation type="journal article" date="2014" name="Int. J. Syst. Evol. Microbiol.">
        <title>Complete genome sequence of Corynebacterium casei LMG S-19264T (=DSM 44701T), isolated from a smear-ripened cheese.</title>
        <authorList>
            <consortium name="US DOE Joint Genome Institute (JGI-PGF)"/>
            <person name="Walter F."/>
            <person name="Albersmeier A."/>
            <person name="Kalinowski J."/>
            <person name="Ruckert C."/>
        </authorList>
    </citation>
    <scope>NUCLEOTIDE SEQUENCE</scope>
    <source>
        <strain evidence="2">VKM B-2748</strain>
    </source>
</reference>
<keyword evidence="1" id="KW-0732">Signal</keyword>
<evidence type="ECO:0008006" key="4">
    <source>
        <dbReference type="Google" id="ProtNLM"/>
    </source>
</evidence>